<keyword evidence="3" id="KW-1185">Reference proteome</keyword>
<dbReference type="GO" id="GO:0005886">
    <property type="term" value="C:plasma membrane"/>
    <property type="evidence" value="ECO:0007669"/>
    <property type="project" value="TreeGrafter"/>
</dbReference>
<evidence type="ECO:0000313" key="2">
    <source>
        <dbReference type="EMBL" id="EGC17779.1"/>
    </source>
</evidence>
<feature type="domain" description="DUF218" evidence="1">
    <location>
        <begin position="51"/>
        <end position="172"/>
    </location>
</feature>
<dbReference type="PROSITE" id="PS51257">
    <property type="entry name" value="PROKAR_LIPOPROTEIN"/>
    <property type="match status" value="1"/>
</dbReference>
<dbReference type="InterPro" id="IPR003848">
    <property type="entry name" value="DUF218"/>
</dbReference>
<dbReference type="STRING" id="888741.HMPREF9098_0757"/>
<dbReference type="AlphaFoldDB" id="F0EY49"/>
<protein>
    <recommendedName>
        <fullName evidence="1">DUF218 domain-containing protein</fullName>
    </recommendedName>
</protein>
<accession>F0EY49</accession>
<proteinExistence type="predicted"/>
<evidence type="ECO:0000313" key="3">
    <source>
        <dbReference type="Proteomes" id="UP000004088"/>
    </source>
</evidence>
<reference evidence="2 3" key="1">
    <citation type="submission" date="2011-01" db="EMBL/GenBank/DDBJ databases">
        <authorList>
            <person name="Muzny D."/>
            <person name="Qin X."/>
            <person name="Deng J."/>
            <person name="Jiang H."/>
            <person name="Liu Y."/>
            <person name="Qu J."/>
            <person name="Song X.-Z."/>
            <person name="Zhang L."/>
            <person name="Thornton R."/>
            <person name="Coyle M."/>
            <person name="Francisco L."/>
            <person name="Jackson L."/>
            <person name="Javaid M."/>
            <person name="Korchina V."/>
            <person name="Kovar C."/>
            <person name="Mata R."/>
            <person name="Mathew T."/>
            <person name="Ngo R."/>
            <person name="Nguyen L."/>
            <person name="Nguyen N."/>
            <person name="Okwuonu G."/>
            <person name="Ongeri F."/>
            <person name="Pham C."/>
            <person name="Simmons D."/>
            <person name="Wilczek-Boney K."/>
            <person name="Hale W."/>
            <person name="Jakkamsetti A."/>
            <person name="Pham P."/>
            <person name="Ruth R."/>
            <person name="San Lucas F."/>
            <person name="Warren J."/>
            <person name="Zhang J."/>
            <person name="Zhao Z."/>
            <person name="Zhou C."/>
            <person name="Zhu D."/>
            <person name="Lee S."/>
            <person name="Bess C."/>
            <person name="Blankenburg K."/>
            <person name="Forbes L."/>
            <person name="Fu Q."/>
            <person name="Gubbala S."/>
            <person name="Hirani K."/>
            <person name="Jayaseelan J.C."/>
            <person name="Lara F."/>
            <person name="Munidasa M."/>
            <person name="Palculict T."/>
            <person name="Patil S."/>
            <person name="Pu L.-L."/>
            <person name="Saada N."/>
            <person name="Tang L."/>
            <person name="Weissenberger G."/>
            <person name="Zhu Y."/>
            <person name="Hemphill L."/>
            <person name="Shang Y."/>
            <person name="Youmans B."/>
            <person name="Ayvaz T."/>
            <person name="Ross M."/>
            <person name="Santibanez J."/>
            <person name="Aqrawi P."/>
            <person name="Gross S."/>
            <person name="Joshi V."/>
            <person name="Fowler G."/>
            <person name="Nazareth L."/>
            <person name="Reid J."/>
            <person name="Worley K."/>
            <person name="Petrosino J."/>
            <person name="Highlander S."/>
            <person name="Gibbs R."/>
        </authorList>
    </citation>
    <scope>NUCLEOTIDE SEQUENCE [LARGE SCALE GENOMIC DNA]</scope>
    <source>
        <strain evidence="2 3">ATCC 33394</strain>
    </source>
</reference>
<dbReference type="RefSeq" id="WP_003782020.1">
    <property type="nucleotide sequence ID" value="NZ_GL870929.1"/>
</dbReference>
<dbReference type="PANTHER" id="PTHR30336">
    <property type="entry name" value="INNER MEMBRANE PROTEIN, PROBABLE PERMEASE"/>
    <property type="match status" value="1"/>
</dbReference>
<dbReference type="InterPro" id="IPR051599">
    <property type="entry name" value="Cell_Envelope_Assoc"/>
</dbReference>
<dbReference type="PANTHER" id="PTHR30336:SF6">
    <property type="entry name" value="INTEGRAL MEMBRANE PROTEIN"/>
    <property type="match status" value="1"/>
</dbReference>
<dbReference type="EMBL" id="AEWV01000014">
    <property type="protein sequence ID" value="EGC17779.1"/>
    <property type="molecule type" value="Genomic_DNA"/>
</dbReference>
<dbReference type="CDD" id="cd06259">
    <property type="entry name" value="YdcF-like"/>
    <property type="match status" value="1"/>
</dbReference>
<name>F0EY49_9NEIS</name>
<sequence>MKRQRAKYYFWAAAVAGCFLAALYGIRAYTARVAAPYLSDHTAELPERKAALLLGTSPKLADGRSNTYFHLRIRAAADLYRAGKVRYIIVSGDNRKHGYNEPEAMKAALVAQGIPAEKIVPDYAGIRTLDSVLRARSIFGQDSYIVVSQKFHNERAVYLARAHGIDAYGYNAADVDRYSGFKTEVREYLARVKMLLDLAVQKAPRHQGEPVRLPED</sequence>
<comment type="caution">
    <text evidence="2">The sequence shown here is derived from an EMBL/GenBank/DDBJ whole genome shotgun (WGS) entry which is preliminary data.</text>
</comment>
<organism evidence="2 3">
    <name type="scientific">Kingella denitrificans ATCC 33394</name>
    <dbReference type="NCBI Taxonomy" id="888741"/>
    <lineage>
        <taxon>Bacteria</taxon>
        <taxon>Pseudomonadati</taxon>
        <taxon>Pseudomonadota</taxon>
        <taxon>Betaproteobacteria</taxon>
        <taxon>Neisseriales</taxon>
        <taxon>Neisseriaceae</taxon>
        <taxon>Kingella</taxon>
    </lineage>
</organism>
<dbReference type="Pfam" id="PF02698">
    <property type="entry name" value="DUF218"/>
    <property type="match status" value="1"/>
</dbReference>
<dbReference type="HOGENOM" id="CLU_051474_0_2_4"/>
<evidence type="ECO:0000259" key="1">
    <source>
        <dbReference type="Pfam" id="PF02698"/>
    </source>
</evidence>
<dbReference type="Proteomes" id="UP000004088">
    <property type="component" value="Unassembled WGS sequence"/>
</dbReference>
<gene>
    <name evidence="2" type="ORF">HMPREF9098_0757</name>
</gene>